<dbReference type="EMBL" id="KZ679263">
    <property type="protein sequence ID" value="PTB39881.1"/>
    <property type="molecule type" value="Genomic_DNA"/>
</dbReference>
<feature type="coiled-coil region" evidence="1">
    <location>
        <begin position="97"/>
        <end position="124"/>
    </location>
</feature>
<feature type="compositionally biased region" description="Polar residues" evidence="2">
    <location>
        <begin position="199"/>
        <end position="208"/>
    </location>
</feature>
<organism evidence="3 4">
    <name type="scientific">Trichoderma asperellum (strain ATCC 204424 / CBS 433.97 / NBRC 101777)</name>
    <dbReference type="NCBI Taxonomy" id="1042311"/>
    <lineage>
        <taxon>Eukaryota</taxon>
        <taxon>Fungi</taxon>
        <taxon>Dikarya</taxon>
        <taxon>Ascomycota</taxon>
        <taxon>Pezizomycotina</taxon>
        <taxon>Sordariomycetes</taxon>
        <taxon>Hypocreomycetidae</taxon>
        <taxon>Hypocreales</taxon>
        <taxon>Hypocreaceae</taxon>
        <taxon>Trichoderma</taxon>
    </lineage>
</organism>
<keyword evidence="4" id="KW-1185">Reference proteome</keyword>
<keyword evidence="1" id="KW-0175">Coiled coil</keyword>
<dbReference type="Proteomes" id="UP000240493">
    <property type="component" value="Unassembled WGS sequence"/>
</dbReference>
<name>A0A2T3Z4X9_TRIA4</name>
<dbReference type="STRING" id="1042311.A0A2T3Z4X9"/>
<gene>
    <name evidence="3" type="ORF">M441DRAFT_143121</name>
</gene>
<reference evidence="3 4" key="1">
    <citation type="submission" date="2016-07" db="EMBL/GenBank/DDBJ databases">
        <title>Multiple horizontal gene transfer events from other fungi enriched the ability of initially mycotrophic Trichoderma (Ascomycota) to feed on dead plant biomass.</title>
        <authorList>
            <consortium name="DOE Joint Genome Institute"/>
            <person name="Aerts A."/>
            <person name="Atanasova L."/>
            <person name="Chenthamara K."/>
            <person name="Zhang J."/>
            <person name="Grujic M."/>
            <person name="Henrissat B."/>
            <person name="Kuo A."/>
            <person name="Salamov A."/>
            <person name="Lipzen A."/>
            <person name="Labutti K."/>
            <person name="Barry K."/>
            <person name="Miao Y."/>
            <person name="Rahimi M.J."/>
            <person name="Shen Q."/>
            <person name="Grigoriev I.V."/>
            <person name="Kubicek C.P."/>
            <person name="Druzhinina I.S."/>
        </authorList>
    </citation>
    <scope>NUCLEOTIDE SEQUENCE [LARGE SCALE GENOMIC DNA]</scope>
    <source>
        <strain evidence="3 4">CBS 433.97</strain>
    </source>
</reference>
<evidence type="ECO:0000313" key="3">
    <source>
        <dbReference type="EMBL" id="PTB39881.1"/>
    </source>
</evidence>
<sequence length="248" mass="28223">MEDSRFRPQQAPRSEPPVNPLVSPARGAARIPQQQQQQPSSHDLRSSLPRRFTTDSGRVPTLSSMSSLTSPPRRADIPQDYNGSQEYNNTLHRVQLIEKKRLEYERIREQRRLFEIEMHALDQKQRREALELVRMEEEMNRFAGHQSEPTTPPEYRNTNNGFPSIFSRPNRFSTSSITSPPGLFGRPARSGSLLDSPVHGTSSLQQSYGLDDAQVPSRSVPITRRNSDDDDKEDAVRQDPSSQRSTNS</sequence>
<feature type="region of interest" description="Disordered" evidence="2">
    <location>
        <begin position="142"/>
        <end position="248"/>
    </location>
</feature>
<evidence type="ECO:0000256" key="2">
    <source>
        <dbReference type="SAM" id="MobiDB-lite"/>
    </source>
</evidence>
<proteinExistence type="predicted"/>
<feature type="compositionally biased region" description="Polar residues" evidence="2">
    <location>
        <begin position="239"/>
        <end position="248"/>
    </location>
</feature>
<dbReference type="OrthoDB" id="668540at2759"/>
<evidence type="ECO:0000313" key="4">
    <source>
        <dbReference type="Proteomes" id="UP000240493"/>
    </source>
</evidence>
<feature type="region of interest" description="Disordered" evidence="2">
    <location>
        <begin position="1"/>
        <end position="85"/>
    </location>
</feature>
<feature type="compositionally biased region" description="Low complexity" evidence="2">
    <location>
        <begin position="60"/>
        <end position="72"/>
    </location>
</feature>
<dbReference type="AlphaFoldDB" id="A0A2T3Z4X9"/>
<evidence type="ECO:0000256" key="1">
    <source>
        <dbReference type="SAM" id="Coils"/>
    </source>
</evidence>
<protein>
    <submittedName>
        <fullName evidence="3">Uncharacterized protein</fullName>
    </submittedName>
</protein>
<accession>A0A2T3Z4X9</accession>
<feature type="compositionally biased region" description="Polar residues" evidence="2">
    <location>
        <begin position="170"/>
        <end position="179"/>
    </location>
</feature>